<evidence type="ECO:0000256" key="1">
    <source>
        <dbReference type="ARBA" id="ARBA00010087"/>
    </source>
</evidence>
<keyword evidence="7" id="KW-0922">Interferon antiviral system evasion</keyword>
<comment type="similarity">
    <text evidence="1">Belongs to the respirovirus protein C family.</text>
</comment>
<keyword evidence="4" id="KW-1114">Inhibition of host interferon signaling pathway by virus</keyword>
<keyword evidence="8" id="KW-0899">Viral immunoevasion</keyword>
<keyword evidence="5" id="KW-1106">Inhibition of host STAT2 by virus</keyword>
<feature type="compositionally biased region" description="Polar residues" evidence="9">
    <location>
        <begin position="43"/>
        <end position="59"/>
    </location>
</feature>
<dbReference type="InterPro" id="IPR002608">
    <property type="entry name" value="Paramyxo_C"/>
</dbReference>
<feature type="region of interest" description="Disordered" evidence="9">
    <location>
        <begin position="21"/>
        <end position="67"/>
    </location>
</feature>
<evidence type="ECO:0000256" key="3">
    <source>
        <dbReference type="ARBA" id="ARBA00022632"/>
    </source>
</evidence>
<keyword evidence="2" id="KW-0945">Host-virus interaction</keyword>
<evidence type="ECO:0000256" key="7">
    <source>
        <dbReference type="ARBA" id="ARBA00023258"/>
    </source>
</evidence>
<keyword evidence="3" id="KW-1090">Inhibition of host innate immune response by virus</keyword>
<accession>A0A023PFJ3</accession>
<organism evidence="10">
    <name type="scientific">Human respirovirus 3</name>
    <dbReference type="NCBI Taxonomy" id="11216"/>
    <lineage>
        <taxon>Viruses</taxon>
        <taxon>Riboviria</taxon>
        <taxon>Orthornavirae</taxon>
        <taxon>Negarnaviricota</taxon>
        <taxon>Haploviricotina</taxon>
        <taxon>Monjiviricetes</taxon>
        <taxon>Mononegavirales</taxon>
        <taxon>Paramyxoviridae</taxon>
        <taxon>Feraresvirinae</taxon>
        <taxon>Respirovirus</taxon>
        <taxon>Respirovirus pneumoniae</taxon>
    </lineage>
</organism>
<protein>
    <submittedName>
        <fullName evidence="10">C protein</fullName>
    </submittedName>
</protein>
<evidence type="ECO:0000256" key="2">
    <source>
        <dbReference type="ARBA" id="ARBA00022581"/>
    </source>
</evidence>
<dbReference type="EMBL" id="KJ672536">
    <property type="protein sequence ID" value="AHX22123.1"/>
    <property type="molecule type" value="Viral_cRNA"/>
</dbReference>
<dbReference type="GO" id="GO:0039563">
    <property type="term" value="P:symbiont-mediated suppression of host JAK-STAT cascade via inhibition of STAT1 activity"/>
    <property type="evidence" value="ECO:0007669"/>
    <property type="project" value="UniProtKB-KW"/>
</dbReference>
<dbReference type="GO" id="GO:0052170">
    <property type="term" value="P:symbiont-mediated suppression of host innate immune response"/>
    <property type="evidence" value="ECO:0007669"/>
    <property type="project" value="UniProtKB-KW"/>
</dbReference>
<name>A0A023PFJ3_9MONO</name>
<sequence>MLKTIKSWILGKRNQEINQLISPRPSTSLNSYSAPTPKKTYRKTTQSTQEPNNSAPPSANQKSNQQKQVKKIVDQLTKIDSLGHHTNVQQKHKIEILIRKLYREDLGEEAAQIVELRLWSLEESPEASQILKMEPKTRRILISMKLERWIRTLLRGKCDNLQMFQARYQEVMVYLQQNKVETVIMEEAWNLSVHLIQDQ</sequence>
<evidence type="ECO:0000256" key="5">
    <source>
        <dbReference type="ARBA" id="ARBA00022883"/>
    </source>
</evidence>
<dbReference type="GO" id="GO:0039502">
    <property type="term" value="P:symbiont-mediated suppression of host type I interferon-mediated signaling pathway"/>
    <property type="evidence" value="ECO:0007669"/>
    <property type="project" value="UniProtKB-KW"/>
</dbReference>
<feature type="compositionally biased region" description="Polar residues" evidence="9">
    <location>
        <begin position="21"/>
        <end position="34"/>
    </location>
</feature>
<proteinExistence type="inferred from homology"/>
<evidence type="ECO:0000256" key="4">
    <source>
        <dbReference type="ARBA" id="ARBA00022830"/>
    </source>
</evidence>
<dbReference type="GO" id="GO:0039564">
    <property type="term" value="P:symbiont-mediated suppression of host JAK-STAT cascade via inhibition of STAT2 activity"/>
    <property type="evidence" value="ECO:0007669"/>
    <property type="project" value="UniProtKB-KW"/>
</dbReference>
<reference evidence="10" key="1">
    <citation type="submission" date="2014-04" db="EMBL/GenBank/DDBJ databases">
        <authorList>
            <person name="Wentworth D.E."/>
            <person name="Halpin R.A."/>
            <person name="Bera J."/>
            <person name="Lin X."/>
            <person name="Fedorova N."/>
            <person name="Tsitrin T."/>
            <person name="McLellan M."/>
            <person name="Stockwell T."/>
            <person name="Amedeo P."/>
            <person name="Bishop B."/>
            <person name="Gupta N."/>
            <person name="Hoover J."/>
            <person name="Katzel D."/>
            <person name="Schobel S."/>
            <person name="Shrivastava S."/>
            <person name="Garcia J."/>
            <person name="Laguna-Torres V.A."/>
            <person name="Leguia M."/>
            <person name="Benavides J.G."/>
            <person name="Halsey E."/>
        </authorList>
    </citation>
    <scope>NUCLEOTIDE SEQUENCE</scope>
    <source>
        <strain evidence="10">HPIV3/Homo sapiens/PER/FPP00491/2011</strain>
    </source>
</reference>
<evidence type="ECO:0000256" key="8">
    <source>
        <dbReference type="ARBA" id="ARBA00023280"/>
    </source>
</evidence>
<evidence type="ECO:0000256" key="6">
    <source>
        <dbReference type="ARBA" id="ARBA00022961"/>
    </source>
</evidence>
<evidence type="ECO:0000256" key="9">
    <source>
        <dbReference type="SAM" id="MobiDB-lite"/>
    </source>
</evidence>
<gene>
    <name evidence="10" type="primary">C</name>
    <name evidence="10" type="ORF">AZ69_44449gpC</name>
</gene>
<evidence type="ECO:0000313" key="10">
    <source>
        <dbReference type="EMBL" id="AHX22123.1"/>
    </source>
</evidence>
<keyword evidence="6" id="KW-1105">Inhibition of host STAT1 by virus</keyword>
<dbReference type="Pfam" id="PF01692">
    <property type="entry name" value="Paramyxo_C"/>
    <property type="match status" value="1"/>
</dbReference>